<dbReference type="EMBL" id="QYUO01000001">
    <property type="protein sequence ID" value="RJF97577.1"/>
    <property type="molecule type" value="Genomic_DNA"/>
</dbReference>
<evidence type="ECO:0000313" key="2">
    <source>
        <dbReference type="Proteomes" id="UP000265955"/>
    </source>
</evidence>
<reference evidence="2" key="1">
    <citation type="submission" date="2018-09" db="EMBL/GenBank/DDBJ databases">
        <authorList>
            <person name="Zhu H."/>
        </authorList>
    </citation>
    <scope>NUCLEOTIDE SEQUENCE [LARGE SCALE GENOMIC DNA]</scope>
    <source>
        <strain evidence="2">K1R23-30</strain>
    </source>
</reference>
<protein>
    <submittedName>
        <fullName evidence="1">Uncharacterized protein</fullName>
    </submittedName>
</protein>
<evidence type="ECO:0000313" key="1">
    <source>
        <dbReference type="EMBL" id="RJF97577.1"/>
    </source>
</evidence>
<sequence>MKLSKIFSRVLGRARQSLPEEHAAYDYLVAYFGDFTVSQALQLEVADYDTPNVRREYDTFHAKDRHMGFNGAALHANQLPYLMRLRLCRLILQRQIETELRVDCRD</sequence>
<keyword evidence="2" id="KW-1185">Reference proteome</keyword>
<gene>
    <name evidence="1" type="ORF">D3871_02815</name>
</gene>
<accession>A0A3A3FMY4</accession>
<dbReference type="AlphaFoldDB" id="A0A3A3FMY4"/>
<name>A0A3A3FMY4_9BURK</name>
<dbReference type="Proteomes" id="UP000265955">
    <property type="component" value="Unassembled WGS sequence"/>
</dbReference>
<comment type="caution">
    <text evidence="1">The sequence shown here is derived from an EMBL/GenBank/DDBJ whole genome shotgun (WGS) entry which is preliminary data.</text>
</comment>
<organism evidence="1 2">
    <name type="scientific">Noviherbaspirillum saxi</name>
    <dbReference type="NCBI Taxonomy" id="2320863"/>
    <lineage>
        <taxon>Bacteria</taxon>
        <taxon>Pseudomonadati</taxon>
        <taxon>Pseudomonadota</taxon>
        <taxon>Betaproteobacteria</taxon>
        <taxon>Burkholderiales</taxon>
        <taxon>Oxalobacteraceae</taxon>
        <taxon>Noviherbaspirillum</taxon>
    </lineage>
</organism>
<dbReference type="RefSeq" id="WP_119767525.1">
    <property type="nucleotide sequence ID" value="NZ_QYUO01000001.1"/>
</dbReference>
<proteinExistence type="predicted"/>